<accession>A0A2K2CFK0</accession>
<dbReference type="Proteomes" id="UP000008810">
    <property type="component" value="Chromosome 5"/>
</dbReference>
<gene>
    <name evidence="2" type="ORF">BRADI_5g05195v3</name>
</gene>
<dbReference type="AlphaFoldDB" id="A0A2K2CFK0"/>
<protein>
    <recommendedName>
        <fullName evidence="1">Reverse transcriptase zinc-binding domain-containing protein</fullName>
    </recommendedName>
</protein>
<feature type="domain" description="Reverse transcriptase zinc-binding" evidence="1">
    <location>
        <begin position="190"/>
        <end position="272"/>
    </location>
</feature>
<dbReference type="InParanoid" id="A0A2K2CFK0"/>
<name>A0A2K2CFK0_BRADI</name>
<dbReference type="Gramene" id="PNT60803">
    <property type="protein sequence ID" value="PNT60803"/>
    <property type="gene ID" value="BRADI_5g05195v3"/>
</dbReference>
<dbReference type="EMBL" id="CM000884">
    <property type="protein sequence ID" value="PNT60803.1"/>
    <property type="molecule type" value="Genomic_DNA"/>
</dbReference>
<evidence type="ECO:0000313" key="2">
    <source>
        <dbReference type="EMBL" id="PNT60803.1"/>
    </source>
</evidence>
<evidence type="ECO:0000313" key="4">
    <source>
        <dbReference type="Proteomes" id="UP000008810"/>
    </source>
</evidence>
<dbReference type="EnsemblPlants" id="PNT60803">
    <property type="protein sequence ID" value="PNT60803"/>
    <property type="gene ID" value="BRADI_5g05195v3"/>
</dbReference>
<reference evidence="2 3" key="1">
    <citation type="journal article" date="2010" name="Nature">
        <title>Genome sequencing and analysis of the model grass Brachypodium distachyon.</title>
        <authorList>
            <consortium name="International Brachypodium Initiative"/>
        </authorList>
    </citation>
    <scope>NUCLEOTIDE SEQUENCE [LARGE SCALE GENOMIC DNA]</scope>
    <source>
        <strain evidence="2 3">Bd21</strain>
    </source>
</reference>
<reference evidence="2" key="2">
    <citation type="submission" date="2017-06" db="EMBL/GenBank/DDBJ databases">
        <title>WGS assembly of Brachypodium distachyon.</title>
        <authorList>
            <consortium name="The International Brachypodium Initiative"/>
            <person name="Lucas S."/>
            <person name="Harmon-Smith M."/>
            <person name="Lail K."/>
            <person name="Tice H."/>
            <person name="Grimwood J."/>
            <person name="Bruce D."/>
            <person name="Barry K."/>
            <person name="Shu S."/>
            <person name="Lindquist E."/>
            <person name="Wang M."/>
            <person name="Pitluck S."/>
            <person name="Vogel J.P."/>
            <person name="Garvin D.F."/>
            <person name="Mockler T.C."/>
            <person name="Schmutz J."/>
            <person name="Rokhsar D."/>
            <person name="Bevan M.W."/>
        </authorList>
    </citation>
    <scope>NUCLEOTIDE SEQUENCE</scope>
    <source>
        <strain evidence="2">Bd21</strain>
    </source>
</reference>
<dbReference type="PANTHER" id="PTHR36617:SF5">
    <property type="entry name" value="OS05G0421675 PROTEIN"/>
    <property type="match status" value="1"/>
</dbReference>
<sequence length="392" mass="46118">MWQGGQQKKKYHLVKWKLICRPKKKGGLGVKNLRTLNISLLCTWWWRLEAGDGMWQQLVRGKYGIVGSIRHIQPNTNNSPLWRNLLKVRDFYLRGRKMVAGNGRNTDFWGDCWIHSQPLKELFPDLFRICEEQEVSVQYMHSRRWNFRFRRWLDCSLQEQLRMLHDLLFQWGPNADVDHPKWKWTKAGIFSVKSMYSHLTNRGPDRTFRHLWKAKIPLKIKIWMWLIWHDAIATKDNMKKQKWEGDYKCRFCSQNETIHHLFFGCDAAGYVWSIVSLIIGAQMRSNCFSQVFRWLPQHICVSTDVQVAGVAAICWAIWKSRNNACFENKWIKHPVDLICYTCVFLKYWAGLHKQADKEALLEGAAVLQRVALGIHAGEEAKMLEDAVTEPGS</sequence>
<reference evidence="3" key="3">
    <citation type="submission" date="2018-08" db="UniProtKB">
        <authorList>
            <consortium name="EnsemblPlants"/>
        </authorList>
    </citation>
    <scope>IDENTIFICATION</scope>
    <source>
        <strain evidence="3">cv. Bd21</strain>
    </source>
</reference>
<dbReference type="OrthoDB" id="689430at2759"/>
<dbReference type="Pfam" id="PF13966">
    <property type="entry name" value="zf-RVT"/>
    <property type="match status" value="1"/>
</dbReference>
<dbReference type="FunCoup" id="A0A2K2CFK0">
    <property type="interactions" value="187"/>
</dbReference>
<organism evidence="2">
    <name type="scientific">Brachypodium distachyon</name>
    <name type="common">Purple false brome</name>
    <name type="synonym">Trachynia distachya</name>
    <dbReference type="NCBI Taxonomy" id="15368"/>
    <lineage>
        <taxon>Eukaryota</taxon>
        <taxon>Viridiplantae</taxon>
        <taxon>Streptophyta</taxon>
        <taxon>Embryophyta</taxon>
        <taxon>Tracheophyta</taxon>
        <taxon>Spermatophyta</taxon>
        <taxon>Magnoliopsida</taxon>
        <taxon>Liliopsida</taxon>
        <taxon>Poales</taxon>
        <taxon>Poaceae</taxon>
        <taxon>BOP clade</taxon>
        <taxon>Pooideae</taxon>
        <taxon>Stipodae</taxon>
        <taxon>Brachypodieae</taxon>
        <taxon>Brachypodium</taxon>
    </lineage>
</organism>
<evidence type="ECO:0000313" key="3">
    <source>
        <dbReference type="EnsemblPlants" id="PNT60803"/>
    </source>
</evidence>
<keyword evidence="4" id="KW-1185">Reference proteome</keyword>
<proteinExistence type="predicted"/>
<dbReference type="InterPro" id="IPR026960">
    <property type="entry name" value="RVT-Znf"/>
</dbReference>
<dbReference type="PANTHER" id="PTHR36617">
    <property type="entry name" value="PROTEIN, PUTATIVE-RELATED"/>
    <property type="match status" value="1"/>
</dbReference>
<evidence type="ECO:0000259" key="1">
    <source>
        <dbReference type="Pfam" id="PF13966"/>
    </source>
</evidence>